<keyword evidence="5 6" id="KW-0472">Membrane</keyword>
<organism evidence="7 8">
    <name type="scientific">Candidatus Carbonibacillus altaicus</name>
    <dbReference type="NCBI Taxonomy" id="2163959"/>
    <lineage>
        <taxon>Bacteria</taxon>
        <taxon>Bacillati</taxon>
        <taxon>Bacillota</taxon>
        <taxon>Bacilli</taxon>
        <taxon>Bacillales</taxon>
        <taxon>Candidatus Carbonibacillus</taxon>
    </lineage>
</organism>
<evidence type="ECO:0000256" key="5">
    <source>
        <dbReference type="ARBA" id="ARBA00023136"/>
    </source>
</evidence>
<accession>A0A2R6XZ88</accession>
<feature type="transmembrane region" description="Helical" evidence="6">
    <location>
        <begin position="215"/>
        <end position="237"/>
    </location>
</feature>
<feature type="transmembrane region" description="Helical" evidence="6">
    <location>
        <begin position="72"/>
        <end position="91"/>
    </location>
</feature>
<feature type="transmembrane region" description="Helical" evidence="6">
    <location>
        <begin position="161"/>
        <end position="179"/>
    </location>
</feature>
<proteinExistence type="inferred from homology"/>
<evidence type="ECO:0000256" key="4">
    <source>
        <dbReference type="ARBA" id="ARBA00022989"/>
    </source>
</evidence>
<feature type="transmembrane region" description="Helical" evidence="6">
    <location>
        <begin position="40"/>
        <end position="60"/>
    </location>
</feature>
<reference evidence="8" key="1">
    <citation type="journal article" date="2018" name="Sci. Rep.">
        <title>Lignite coal burning seam in the remote Altai Mountains harbors a hydrogen-driven thermophilic microbial community.</title>
        <authorList>
            <person name="Kadnikov V.V."/>
            <person name="Mardanov A.V."/>
            <person name="Ivasenko D.A."/>
            <person name="Antsiferov D.V."/>
            <person name="Beletsky A.V."/>
            <person name="Karnachuk O.V."/>
            <person name="Ravin N.V."/>
        </authorList>
    </citation>
    <scope>NUCLEOTIDE SEQUENCE [LARGE SCALE GENOMIC DNA]</scope>
</reference>
<protein>
    <submittedName>
        <fullName evidence="7">Uncharacterized protein</fullName>
    </submittedName>
</protein>
<name>A0A2R6XZ88_9BACL</name>
<dbReference type="PANTHER" id="PTHR21716">
    <property type="entry name" value="TRANSMEMBRANE PROTEIN"/>
    <property type="match status" value="1"/>
</dbReference>
<feature type="transmembrane region" description="Helical" evidence="6">
    <location>
        <begin position="312"/>
        <end position="339"/>
    </location>
</feature>
<evidence type="ECO:0000256" key="2">
    <source>
        <dbReference type="ARBA" id="ARBA00009773"/>
    </source>
</evidence>
<dbReference type="InterPro" id="IPR002549">
    <property type="entry name" value="AI-2E-like"/>
</dbReference>
<dbReference type="EMBL" id="PEBX01000079">
    <property type="protein sequence ID" value="PTQ55731.1"/>
    <property type="molecule type" value="Genomic_DNA"/>
</dbReference>
<evidence type="ECO:0000256" key="1">
    <source>
        <dbReference type="ARBA" id="ARBA00004141"/>
    </source>
</evidence>
<gene>
    <name evidence="7" type="ORF">BSOLF_1526</name>
</gene>
<comment type="similarity">
    <text evidence="2">Belongs to the autoinducer-2 exporter (AI-2E) (TC 2.A.86) family.</text>
</comment>
<feature type="transmembrane region" description="Helical" evidence="6">
    <location>
        <begin position="12"/>
        <end position="28"/>
    </location>
</feature>
<evidence type="ECO:0000256" key="6">
    <source>
        <dbReference type="SAM" id="Phobius"/>
    </source>
</evidence>
<dbReference type="PANTHER" id="PTHR21716:SF15">
    <property type="entry name" value="TRANSPORT PROTEIN YRRI-RELATED"/>
    <property type="match status" value="1"/>
</dbReference>
<comment type="subcellular location">
    <subcellularLocation>
        <location evidence="1">Membrane</location>
        <topology evidence="1">Multi-pass membrane protein</topology>
    </subcellularLocation>
</comment>
<keyword evidence="4 6" id="KW-1133">Transmembrane helix</keyword>
<dbReference type="AlphaFoldDB" id="A0A2R6XZ88"/>
<sequence>MVHVSERLRQITMGVTVILLWLALWHWVREPVIGTLKFFGRLLMPFWIALIIAYMLLPLIKRLERLGLKRSHALLLVYSVFLIGGALGVYWSTPYIVSQFQLFQRALPEVFQELESGLDRLQNHFDGWPEVFRDGVHQTLENGGKKISEAMTHILTLSDDAFEWLMTLSLSPFIVYYILKDSSGFLTELTTFFPKKEKKRILHLFRDMDEDISDYVSAQLIISFILGVLTFIGYLLIGFPYAFVFAVLSMFTNLIPFIGPFLGAMPALVVAFTVSWKMVLGTLVVNAVAQFVENNLLSPFVTGKSTDMHPLLVIFVVMVGGEAAGVLGMIFAVPVAVMVRRALTHIASYVHEVRHLSSLPEGKPH</sequence>
<comment type="caution">
    <text evidence="7">The sequence shown here is derived from an EMBL/GenBank/DDBJ whole genome shotgun (WGS) entry which is preliminary data.</text>
</comment>
<dbReference type="Pfam" id="PF01594">
    <property type="entry name" value="AI-2E_transport"/>
    <property type="match status" value="1"/>
</dbReference>
<dbReference type="Proteomes" id="UP000244338">
    <property type="component" value="Unassembled WGS sequence"/>
</dbReference>
<feature type="transmembrane region" description="Helical" evidence="6">
    <location>
        <begin position="243"/>
        <end position="262"/>
    </location>
</feature>
<dbReference type="GO" id="GO:0055085">
    <property type="term" value="P:transmembrane transport"/>
    <property type="evidence" value="ECO:0007669"/>
    <property type="project" value="TreeGrafter"/>
</dbReference>
<evidence type="ECO:0000313" key="7">
    <source>
        <dbReference type="EMBL" id="PTQ55731.1"/>
    </source>
</evidence>
<evidence type="ECO:0000256" key="3">
    <source>
        <dbReference type="ARBA" id="ARBA00022692"/>
    </source>
</evidence>
<dbReference type="GO" id="GO:0016020">
    <property type="term" value="C:membrane"/>
    <property type="evidence" value="ECO:0007669"/>
    <property type="project" value="UniProtKB-SubCell"/>
</dbReference>
<keyword evidence="3 6" id="KW-0812">Transmembrane</keyword>
<evidence type="ECO:0000313" key="8">
    <source>
        <dbReference type="Proteomes" id="UP000244338"/>
    </source>
</evidence>
<feature type="transmembrane region" description="Helical" evidence="6">
    <location>
        <begin position="269"/>
        <end position="292"/>
    </location>
</feature>